<evidence type="ECO:0000313" key="3">
    <source>
        <dbReference type="Proteomes" id="UP000702425"/>
    </source>
</evidence>
<dbReference type="InterPro" id="IPR036397">
    <property type="entry name" value="RNaseH_sf"/>
</dbReference>
<protein>
    <recommendedName>
        <fullName evidence="1">Tc1-like transposase DDE domain-containing protein</fullName>
    </recommendedName>
</protein>
<dbReference type="PANTHER" id="PTHR46564:SF1">
    <property type="entry name" value="TRANSPOSASE"/>
    <property type="match status" value="1"/>
</dbReference>
<dbReference type="Pfam" id="PF13358">
    <property type="entry name" value="DDE_3"/>
    <property type="match status" value="1"/>
</dbReference>
<gene>
    <name evidence="2" type="ORF">E5S67_04803</name>
</gene>
<keyword evidence="3" id="KW-1185">Reference proteome</keyword>
<sequence length="117" mass="13488">MTMNDSMDGQVFAIFIQHFLCPKLWEGAVVVMDNLPAHKLASIKPMIESVRATIICLSPYYPDFNPIELWWSQLKSFLRMFTPTTTSMIDQIIAVVLNLINPQHLRNWFANCCYCTS</sequence>
<dbReference type="InterPro" id="IPR038717">
    <property type="entry name" value="Tc1-like_DDE_dom"/>
</dbReference>
<comment type="caution">
    <text evidence="2">The sequence shown here is derived from an EMBL/GenBank/DDBJ whole genome shotgun (WGS) entry which is preliminary data.</text>
</comment>
<name>A0ABX2D3F7_9CYAN</name>
<dbReference type="PANTHER" id="PTHR46564">
    <property type="entry name" value="TRANSPOSASE"/>
    <property type="match status" value="1"/>
</dbReference>
<evidence type="ECO:0000259" key="1">
    <source>
        <dbReference type="Pfam" id="PF13358"/>
    </source>
</evidence>
<organism evidence="2 3">
    <name type="scientific">Microcoleus asticus IPMA8</name>
    <dbReference type="NCBI Taxonomy" id="2563858"/>
    <lineage>
        <taxon>Bacteria</taxon>
        <taxon>Bacillati</taxon>
        <taxon>Cyanobacteriota</taxon>
        <taxon>Cyanophyceae</taxon>
        <taxon>Oscillatoriophycideae</taxon>
        <taxon>Oscillatoriales</taxon>
        <taxon>Microcoleaceae</taxon>
        <taxon>Microcoleus</taxon>
        <taxon>Microcoleus asticus</taxon>
    </lineage>
</organism>
<accession>A0ABX2D3F7</accession>
<dbReference type="Gene3D" id="3.30.420.10">
    <property type="entry name" value="Ribonuclease H-like superfamily/Ribonuclease H"/>
    <property type="match status" value="1"/>
</dbReference>
<proteinExistence type="predicted"/>
<feature type="domain" description="Tc1-like transposase DDE" evidence="1">
    <location>
        <begin position="2"/>
        <end position="79"/>
    </location>
</feature>
<dbReference type="EMBL" id="SRRZ01000109">
    <property type="protein sequence ID" value="NQE37036.1"/>
    <property type="molecule type" value="Genomic_DNA"/>
</dbReference>
<evidence type="ECO:0000313" key="2">
    <source>
        <dbReference type="EMBL" id="NQE37036.1"/>
    </source>
</evidence>
<reference evidence="2 3" key="1">
    <citation type="journal article" date="2020" name="Sci. Rep.">
        <title>A novel cyanobacterial geosmin producer, revising GeoA distribution and dispersion patterns in Bacteria.</title>
        <authorList>
            <person name="Churro C."/>
            <person name="Semedo-Aguiar A.P."/>
            <person name="Silva A.D."/>
            <person name="Pereira-Leal J.B."/>
            <person name="Leite R.B."/>
        </authorList>
    </citation>
    <scope>NUCLEOTIDE SEQUENCE [LARGE SCALE GENOMIC DNA]</scope>
    <source>
        <strain evidence="2 3">IPMA8</strain>
    </source>
</reference>
<dbReference type="Proteomes" id="UP000702425">
    <property type="component" value="Unassembled WGS sequence"/>
</dbReference>